<evidence type="ECO:0000313" key="2">
    <source>
        <dbReference type="WBParaSite" id="Pan_g7299.t1"/>
    </source>
</evidence>
<accession>A0A7E4W7Q8</accession>
<organism evidence="1 2">
    <name type="scientific">Panagrellus redivivus</name>
    <name type="common">Microworm</name>
    <dbReference type="NCBI Taxonomy" id="6233"/>
    <lineage>
        <taxon>Eukaryota</taxon>
        <taxon>Metazoa</taxon>
        <taxon>Ecdysozoa</taxon>
        <taxon>Nematoda</taxon>
        <taxon>Chromadorea</taxon>
        <taxon>Rhabditida</taxon>
        <taxon>Tylenchina</taxon>
        <taxon>Panagrolaimomorpha</taxon>
        <taxon>Panagrolaimoidea</taxon>
        <taxon>Panagrolaimidae</taxon>
        <taxon>Panagrellus</taxon>
    </lineage>
</organism>
<sequence>MYSQLSQSPFPTGNFVVIRLPSGFASFHRVDDDIFADNSFEGISRRQTSRIPFTLFCLIVSKEVLVDCVARFGTLEDAELHKNKIQPPQTVFYPDPPSLPAVSCYKL</sequence>
<keyword evidence="1" id="KW-1185">Reference proteome</keyword>
<dbReference type="Proteomes" id="UP000492821">
    <property type="component" value="Unassembled WGS sequence"/>
</dbReference>
<dbReference type="AlphaFoldDB" id="A0A7E4W7Q8"/>
<evidence type="ECO:0000313" key="1">
    <source>
        <dbReference type="Proteomes" id="UP000492821"/>
    </source>
</evidence>
<name>A0A7E4W7Q8_PANRE</name>
<reference evidence="1" key="1">
    <citation type="journal article" date="2013" name="Genetics">
        <title>The draft genome and transcriptome of Panagrellus redivivus are shaped by the harsh demands of a free-living lifestyle.</title>
        <authorList>
            <person name="Srinivasan J."/>
            <person name="Dillman A.R."/>
            <person name="Macchietto M.G."/>
            <person name="Heikkinen L."/>
            <person name="Lakso M."/>
            <person name="Fracchia K.M."/>
            <person name="Antoshechkin I."/>
            <person name="Mortazavi A."/>
            <person name="Wong G."/>
            <person name="Sternberg P.W."/>
        </authorList>
    </citation>
    <scope>NUCLEOTIDE SEQUENCE [LARGE SCALE GENOMIC DNA]</scope>
    <source>
        <strain evidence="1">MT8872</strain>
    </source>
</reference>
<proteinExistence type="predicted"/>
<dbReference type="WBParaSite" id="Pan_g7299.t1">
    <property type="protein sequence ID" value="Pan_g7299.t1"/>
    <property type="gene ID" value="Pan_g7299"/>
</dbReference>
<reference evidence="2" key="2">
    <citation type="submission" date="2020-10" db="UniProtKB">
        <authorList>
            <consortium name="WormBaseParasite"/>
        </authorList>
    </citation>
    <scope>IDENTIFICATION</scope>
</reference>
<protein>
    <submittedName>
        <fullName evidence="2">Uncharacterized protein</fullName>
    </submittedName>
</protein>